<keyword evidence="1" id="KW-0732">Signal</keyword>
<accession>A0A2G5V1K0</accession>
<feature type="chain" id="PRO_5013774708" evidence="1">
    <location>
        <begin position="18"/>
        <end position="79"/>
    </location>
</feature>
<dbReference type="AlphaFoldDB" id="A0A2G5V1K0"/>
<reference evidence="3" key="1">
    <citation type="submission" date="2017-10" db="EMBL/GenBank/DDBJ databases">
        <title>Rapid genome shrinkage in a self-fertile nematode reveals novel sperm competition proteins.</title>
        <authorList>
            <person name="Yin D."/>
            <person name="Schwarz E.M."/>
            <person name="Thomas C.G."/>
            <person name="Felde R.L."/>
            <person name="Korf I.F."/>
            <person name="Cutter A.D."/>
            <person name="Schartner C.M."/>
            <person name="Ralston E.J."/>
            <person name="Meyer B.J."/>
            <person name="Haag E.S."/>
        </authorList>
    </citation>
    <scope>NUCLEOTIDE SEQUENCE [LARGE SCALE GENOMIC DNA]</scope>
    <source>
        <strain evidence="3">JU1422</strain>
    </source>
</reference>
<sequence>MTRILVLVLIYLNFVAMQTLLPMLYGLNPHEQYKTTTSSPSMYHQHYQQLGWRTNDVGDIYHNHNPYSSFFVLQKSTYP</sequence>
<comment type="caution">
    <text evidence="2">The sequence shown here is derived from an EMBL/GenBank/DDBJ whole genome shotgun (WGS) entry which is preliminary data.</text>
</comment>
<organism evidence="2 3">
    <name type="scientific">Caenorhabditis nigoni</name>
    <dbReference type="NCBI Taxonomy" id="1611254"/>
    <lineage>
        <taxon>Eukaryota</taxon>
        <taxon>Metazoa</taxon>
        <taxon>Ecdysozoa</taxon>
        <taxon>Nematoda</taxon>
        <taxon>Chromadorea</taxon>
        <taxon>Rhabditida</taxon>
        <taxon>Rhabditina</taxon>
        <taxon>Rhabditomorpha</taxon>
        <taxon>Rhabditoidea</taxon>
        <taxon>Rhabditidae</taxon>
        <taxon>Peloderinae</taxon>
        <taxon>Caenorhabditis</taxon>
    </lineage>
</organism>
<evidence type="ECO:0000256" key="1">
    <source>
        <dbReference type="SAM" id="SignalP"/>
    </source>
</evidence>
<evidence type="ECO:0000313" key="3">
    <source>
        <dbReference type="Proteomes" id="UP000230233"/>
    </source>
</evidence>
<gene>
    <name evidence="2" type="primary">Cni-T01B7.13</name>
    <name evidence="2" type="synonym">Cnig_chr_II.g5589</name>
    <name evidence="2" type="ORF">B9Z55_005589</name>
</gene>
<feature type="signal peptide" evidence="1">
    <location>
        <begin position="1"/>
        <end position="17"/>
    </location>
</feature>
<dbReference type="OrthoDB" id="10309616at2759"/>
<dbReference type="EMBL" id="PDUG01000002">
    <property type="protein sequence ID" value="PIC45629.1"/>
    <property type="molecule type" value="Genomic_DNA"/>
</dbReference>
<name>A0A2G5V1K0_9PELO</name>
<protein>
    <submittedName>
        <fullName evidence="2">Uncharacterized protein</fullName>
    </submittedName>
</protein>
<evidence type="ECO:0000313" key="2">
    <source>
        <dbReference type="EMBL" id="PIC45629.1"/>
    </source>
</evidence>
<keyword evidence="3" id="KW-1185">Reference proteome</keyword>
<dbReference type="Proteomes" id="UP000230233">
    <property type="component" value="Chromosome II"/>
</dbReference>
<proteinExistence type="predicted"/>